<organism evidence="1 2">
    <name type="scientific">Nitratidesulfovibrio liaohensis</name>
    <dbReference type="NCBI Taxonomy" id="2604158"/>
    <lineage>
        <taxon>Bacteria</taxon>
        <taxon>Pseudomonadati</taxon>
        <taxon>Thermodesulfobacteriota</taxon>
        <taxon>Desulfovibrionia</taxon>
        <taxon>Desulfovibrionales</taxon>
        <taxon>Desulfovibrionaceae</taxon>
        <taxon>Nitratidesulfovibrio</taxon>
    </lineage>
</organism>
<sequence length="147" mass="15251">MQLKYSPATNGFYVPGVHDVPGDALDVTEEEHLALRNAQVAGMFILPGPDGRPMAVAPAGPTLEEIAAAKAREIRAGFDTALSGVLAGADATATGVAVGSALMAVTDPEGLEYLVERLTARRVALEQALLQGQTGKDIAEIHVSYPT</sequence>
<dbReference type="EMBL" id="CP133659">
    <property type="protein sequence ID" value="WMW65751.1"/>
    <property type="molecule type" value="Genomic_DNA"/>
</dbReference>
<reference evidence="1" key="1">
    <citation type="submission" date="2023-09" db="EMBL/GenBank/DDBJ databases">
        <authorList>
            <consortium name="CW5 consortium"/>
            <person name="Lu C.-W."/>
        </authorList>
    </citation>
    <scope>NUCLEOTIDE SEQUENCE</scope>
    <source>
        <strain evidence="1">KPS</strain>
    </source>
</reference>
<gene>
    <name evidence="1" type="ORF">KPS_000260</name>
</gene>
<evidence type="ECO:0000313" key="2">
    <source>
        <dbReference type="Proteomes" id="UP001180616"/>
    </source>
</evidence>
<dbReference type="RefSeq" id="WP_309541706.1">
    <property type="nucleotide sequence ID" value="NZ_CP133659.1"/>
</dbReference>
<dbReference type="Proteomes" id="UP001180616">
    <property type="component" value="Chromosome"/>
</dbReference>
<proteinExistence type="predicted"/>
<evidence type="ECO:0000313" key="1">
    <source>
        <dbReference type="EMBL" id="WMW65751.1"/>
    </source>
</evidence>
<name>A0ABY9R1X2_9BACT</name>
<protein>
    <submittedName>
        <fullName evidence="1">Phage tail protein</fullName>
    </submittedName>
</protein>
<accession>A0ABY9R1X2</accession>
<keyword evidence="2" id="KW-1185">Reference proteome</keyword>